<proteinExistence type="predicted"/>
<protein>
    <recommendedName>
        <fullName evidence="1">COMM domain-containing protein</fullName>
    </recommendedName>
</protein>
<dbReference type="PROSITE" id="PS51269">
    <property type="entry name" value="COMM"/>
    <property type="match status" value="1"/>
</dbReference>
<sequence length="75" mass="8681">MEQLKLLDFDWNLQFVLGSSAISTIEEPLLHLRFYLCNNNNSDSDESKEIKDIFDLELSKQDLDNFLNNLSSAIN</sequence>
<evidence type="ECO:0000313" key="3">
    <source>
        <dbReference type="Proteomes" id="UP001461498"/>
    </source>
</evidence>
<dbReference type="Proteomes" id="UP001461498">
    <property type="component" value="Unassembled WGS sequence"/>
</dbReference>
<dbReference type="InterPro" id="IPR017920">
    <property type="entry name" value="COMM"/>
</dbReference>
<keyword evidence="3" id="KW-1185">Reference proteome</keyword>
<dbReference type="Pfam" id="PF07258">
    <property type="entry name" value="COMM_domain"/>
    <property type="match status" value="1"/>
</dbReference>
<feature type="domain" description="COMM" evidence="1">
    <location>
        <begin position="5"/>
        <end position="75"/>
    </location>
</feature>
<accession>A0AAW1DGF3</accession>
<gene>
    <name evidence="2" type="ORF">O3M35_006265</name>
</gene>
<comment type="caution">
    <text evidence="2">The sequence shown here is derived from an EMBL/GenBank/DDBJ whole genome shotgun (WGS) entry which is preliminary data.</text>
</comment>
<dbReference type="EMBL" id="JAPXFL010000003">
    <property type="protein sequence ID" value="KAK9508795.1"/>
    <property type="molecule type" value="Genomic_DNA"/>
</dbReference>
<name>A0AAW1DGF3_9HEMI</name>
<evidence type="ECO:0000313" key="2">
    <source>
        <dbReference type="EMBL" id="KAK9508795.1"/>
    </source>
</evidence>
<reference evidence="2 3" key="1">
    <citation type="submission" date="2022-12" db="EMBL/GenBank/DDBJ databases">
        <title>Chromosome-level genome assembly of true bugs.</title>
        <authorList>
            <person name="Ma L."/>
            <person name="Li H."/>
        </authorList>
    </citation>
    <scope>NUCLEOTIDE SEQUENCE [LARGE SCALE GENOMIC DNA]</scope>
    <source>
        <strain evidence="2">Lab_2022b</strain>
    </source>
</reference>
<dbReference type="AlphaFoldDB" id="A0AAW1DGF3"/>
<organism evidence="2 3">
    <name type="scientific">Rhynocoris fuscipes</name>
    <dbReference type="NCBI Taxonomy" id="488301"/>
    <lineage>
        <taxon>Eukaryota</taxon>
        <taxon>Metazoa</taxon>
        <taxon>Ecdysozoa</taxon>
        <taxon>Arthropoda</taxon>
        <taxon>Hexapoda</taxon>
        <taxon>Insecta</taxon>
        <taxon>Pterygota</taxon>
        <taxon>Neoptera</taxon>
        <taxon>Paraneoptera</taxon>
        <taxon>Hemiptera</taxon>
        <taxon>Heteroptera</taxon>
        <taxon>Panheteroptera</taxon>
        <taxon>Cimicomorpha</taxon>
        <taxon>Reduviidae</taxon>
        <taxon>Harpactorinae</taxon>
        <taxon>Harpactorini</taxon>
        <taxon>Rhynocoris</taxon>
    </lineage>
</organism>
<evidence type="ECO:0000259" key="1">
    <source>
        <dbReference type="PROSITE" id="PS51269"/>
    </source>
</evidence>